<dbReference type="Proteomes" id="UP000724672">
    <property type="component" value="Unassembled WGS sequence"/>
</dbReference>
<protein>
    <submittedName>
        <fullName evidence="1">Spo0E family sporulation regulatory protein-aspartic acid phosphatase</fullName>
    </submittedName>
</protein>
<gene>
    <name evidence="1" type="ORF">GOQ27_05370</name>
</gene>
<name>A0A942UVY0_9FIRM</name>
<dbReference type="InterPro" id="IPR037208">
    <property type="entry name" value="Spo0E-like_sf"/>
</dbReference>
<dbReference type="GO" id="GO:0043937">
    <property type="term" value="P:regulation of sporulation"/>
    <property type="evidence" value="ECO:0007669"/>
    <property type="project" value="InterPro"/>
</dbReference>
<organism evidence="1 2">
    <name type="scientific">Anaeromonas frigoriresistens</name>
    <dbReference type="NCBI Taxonomy" id="2683708"/>
    <lineage>
        <taxon>Bacteria</taxon>
        <taxon>Bacillati</taxon>
        <taxon>Bacillota</taxon>
        <taxon>Tissierellia</taxon>
        <taxon>Tissierellales</taxon>
        <taxon>Thermohalobacteraceae</taxon>
        <taxon>Anaeromonas</taxon>
    </lineage>
</organism>
<dbReference type="Pfam" id="PF09388">
    <property type="entry name" value="SpoOE-like"/>
    <property type="match status" value="1"/>
</dbReference>
<dbReference type="EMBL" id="WSFT01000022">
    <property type="protein sequence ID" value="MBS4537881.1"/>
    <property type="molecule type" value="Genomic_DNA"/>
</dbReference>
<comment type="caution">
    <text evidence="1">The sequence shown here is derived from an EMBL/GenBank/DDBJ whole genome shotgun (WGS) entry which is preliminary data.</text>
</comment>
<dbReference type="AlphaFoldDB" id="A0A942UVY0"/>
<dbReference type="SUPFAM" id="SSF140500">
    <property type="entry name" value="BAS1536-like"/>
    <property type="match status" value="1"/>
</dbReference>
<keyword evidence="2" id="KW-1185">Reference proteome</keyword>
<evidence type="ECO:0000313" key="2">
    <source>
        <dbReference type="Proteomes" id="UP000724672"/>
    </source>
</evidence>
<dbReference type="Gene3D" id="4.10.280.10">
    <property type="entry name" value="Helix-loop-helix DNA-binding domain"/>
    <property type="match status" value="1"/>
</dbReference>
<proteinExistence type="predicted"/>
<dbReference type="InterPro" id="IPR036638">
    <property type="entry name" value="HLH_DNA-bd_sf"/>
</dbReference>
<dbReference type="GO" id="GO:0046983">
    <property type="term" value="F:protein dimerization activity"/>
    <property type="evidence" value="ECO:0007669"/>
    <property type="project" value="InterPro"/>
</dbReference>
<dbReference type="InterPro" id="IPR018540">
    <property type="entry name" value="Spo0E-like"/>
</dbReference>
<sequence>MFSEKEYLKEEMEDLREKLNQAISKGENKIKILYLSQKLDKLLDIYYKHFMNKKEKKL</sequence>
<accession>A0A942UVY0</accession>
<evidence type="ECO:0000313" key="1">
    <source>
        <dbReference type="EMBL" id="MBS4537881.1"/>
    </source>
</evidence>
<reference evidence="1" key="1">
    <citation type="submission" date="2019-12" db="EMBL/GenBank/DDBJ databases">
        <title>Clostridiaceae gen. nov. sp. nov., isolated from sediment in Xinjiang, China.</title>
        <authorList>
            <person name="Zhang R."/>
        </authorList>
    </citation>
    <scope>NUCLEOTIDE SEQUENCE</scope>
    <source>
        <strain evidence="1">D2Q-11</strain>
    </source>
</reference>